<proteinExistence type="inferred from homology"/>
<dbReference type="InterPro" id="IPR042194">
    <property type="entry name" value="FHIPEP_1"/>
</dbReference>
<accession>A0A8X8G0Z0</accession>
<dbReference type="EMBL" id="JACSQS010000009">
    <property type="protein sequence ID" value="MBD7954545.1"/>
    <property type="molecule type" value="Genomic_DNA"/>
</dbReference>
<feature type="transmembrane region" description="Helical" evidence="10">
    <location>
        <begin position="78"/>
        <end position="98"/>
    </location>
</feature>
<keyword evidence="6 10" id="KW-0812">Transmembrane</keyword>
<organism evidence="11 12">
    <name type="scientific">Stenotrophomonas lacuserhaii</name>
    <dbReference type="NCBI Taxonomy" id="2760084"/>
    <lineage>
        <taxon>Bacteria</taxon>
        <taxon>Pseudomonadati</taxon>
        <taxon>Pseudomonadota</taxon>
        <taxon>Gammaproteobacteria</taxon>
        <taxon>Lysobacterales</taxon>
        <taxon>Lysobacteraceae</taxon>
        <taxon>Stenotrophomonas</taxon>
    </lineage>
</organism>
<feature type="transmembrane region" description="Helical" evidence="10">
    <location>
        <begin position="285"/>
        <end position="302"/>
    </location>
</feature>
<feature type="transmembrane region" description="Helical" evidence="10">
    <location>
        <begin position="47"/>
        <end position="66"/>
    </location>
</feature>
<dbReference type="Gene3D" id="3.40.5.40">
    <property type="entry name" value="FHIPEP family, domain 2"/>
    <property type="match status" value="1"/>
</dbReference>
<dbReference type="InterPro" id="IPR042196">
    <property type="entry name" value="FHIPEP_4"/>
</dbReference>
<evidence type="ECO:0000256" key="9">
    <source>
        <dbReference type="SAM" id="MobiDB-lite"/>
    </source>
</evidence>
<evidence type="ECO:0000256" key="4">
    <source>
        <dbReference type="ARBA" id="ARBA00022475"/>
    </source>
</evidence>
<gene>
    <name evidence="11" type="ORF">H9654_10080</name>
</gene>
<dbReference type="Pfam" id="PF00771">
    <property type="entry name" value="FHIPEP"/>
    <property type="match status" value="1"/>
</dbReference>
<evidence type="ECO:0000256" key="8">
    <source>
        <dbReference type="ARBA" id="ARBA00023136"/>
    </source>
</evidence>
<evidence type="ECO:0000256" key="1">
    <source>
        <dbReference type="ARBA" id="ARBA00004429"/>
    </source>
</evidence>
<dbReference type="PANTHER" id="PTHR30161">
    <property type="entry name" value="FLAGELLAR EXPORT PROTEIN, MEMBRANE FLHA SUBUNIT-RELATED"/>
    <property type="match status" value="1"/>
</dbReference>
<feature type="region of interest" description="Disordered" evidence="9">
    <location>
        <begin position="332"/>
        <end position="363"/>
    </location>
</feature>
<evidence type="ECO:0000256" key="10">
    <source>
        <dbReference type="SAM" id="Phobius"/>
    </source>
</evidence>
<name>A0A8X8G0Z0_9GAMM</name>
<dbReference type="Gene3D" id="3.40.50.12790">
    <property type="entry name" value="FHIPEP family, domain 4"/>
    <property type="match status" value="1"/>
</dbReference>
<dbReference type="InterPro" id="IPR001712">
    <property type="entry name" value="T3SS_FHIPEP"/>
</dbReference>
<dbReference type="PIRSF" id="PIRSF005419">
    <property type="entry name" value="FlhA"/>
    <property type="match status" value="1"/>
</dbReference>
<dbReference type="Gene3D" id="1.10.8.540">
    <property type="entry name" value="FHIPEP family, domain 3"/>
    <property type="match status" value="1"/>
</dbReference>
<comment type="similarity">
    <text evidence="2">Belongs to the FHIPEP (flagella/HR/invasion proteins export pore) family.</text>
</comment>
<dbReference type="PRINTS" id="PR00949">
    <property type="entry name" value="TYPE3IMAPROT"/>
</dbReference>
<feature type="transmembrane region" description="Helical" evidence="10">
    <location>
        <begin position="237"/>
        <end position="264"/>
    </location>
</feature>
<feature type="transmembrane region" description="Helical" evidence="10">
    <location>
        <begin position="118"/>
        <end position="137"/>
    </location>
</feature>
<dbReference type="Proteomes" id="UP000636938">
    <property type="component" value="Unassembled WGS sequence"/>
</dbReference>
<reference evidence="11 12" key="1">
    <citation type="submission" date="2020-08" db="EMBL/GenBank/DDBJ databases">
        <title>A Genomic Blueprint of the Chicken Gut Microbiome.</title>
        <authorList>
            <person name="Gilroy R."/>
            <person name="Ravi A."/>
            <person name="Getino M."/>
            <person name="Pursley I."/>
            <person name="Horton D.L."/>
            <person name="Alikhan N.-F."/>
            <person name="Baker D."/>
            <person name="Gharbi K."/>
            <person name="Hall N."/>
            <person name="Watson M."/>
            <person name="Adriaenssens E.M."/>
            <person name="Foster-Nyarko E."/>
            <person name="Jarju S."/>
            <person name="Secka A."/>
            <person name="Antonio M."/>
            <person name="Oren A."/>
            <person name="Chaudhuri R."/>
            <person name="La Ragione R.M."/>
            <person name="Hildebrand F."/>
            <person name="Pallen M.J."/>
        </authorList>
    </citation>
    <scope>NUCLEOTIDE SEQUENCE [LARGE SCALE GENOMIC DNA]</scope>
    <source>
        <strain evidence="11 12">Sa5BUN4</strain>
    </source>
</reference>
<dbReference type="RefSeq" id="WP_191770717.1">
    <property type="nucleotide sequence ID" value="NZ_JACSQS010000009.1"/>
</dbReference>
<evidence type="ECO:0000313" key="11">
    <source>
        <dbReference type="EMBL" id="MBD7954545.1"/>
    </source>
</evidence>
<dbReference type="PANTHER" id="PTHR30161:SF2">
    <property type="entry name" value="INVASION PROTEIN INVA"/>
    <property type="match status" value="1"/>
</dbReference>
<dbReference type="GO" id="GO:0009306">
    <property type="term" value="P:protein secretion"/>
    <property type="evidence" value="ECO:0007669"/>
    <property type="project" value="InterPro"/>
</dbReference>
<keyword evidence="12" id="KW-1185">Reference proteome</keyword>
<dbReference type="InterPro" id="IPR006302">
    <property type="entry name" value="T3SS_HrcV"/>
</dbReference>
<dbReference type="GO" id="GO:0005886">
    <property type="term" value="C:plasma membrane"/>
    <property type="evidence" value="ECO:0007669"/>
    <property type="project" value="UniProtKB-SubCell"/>
</dbReference>
<evidence type="ECO:0000256" key="3">
    <source>
        <dbReference type="ARBA" id="ARBA00022448"/>
    </source>
</evidence>
<evidence type="ECO:0000256" key="6">
    <source>
        <dbReference type="ARBA" id="ARBA00022692"/>
    </source>
</evidence>
<evidence type="ECO:0000256" key="7">
    <source>
        <dbReference type="ARBA" id="ARBA00022989"/>
    </source>
</evidence>
<protein>
    <submittedName>
        <fullName evidence="11">EscV/YscV/HrcV family type III secretion system export apparatus protein</fullName>
    </submittedName>
</protein>
<feature type="transmembrane region" description="Helical" evidence="10">
    <location>
        <begin position="23"/>
        <end position="41"/>
    </location>
</feature>
<keyword evidence="4" id="KW-1003">Cell membrane</keyword>
<sequence length="696" mass="75314">MAASAPTAGGLGQVARTLLRPELALVVLMAVIIGMLIVPLPTFLVDLLIAVNLLIAIVIFLSSFYVERILSFSTFPSVLLFTTLMRLALSVSTSRLILVDADAGHIVAAFGEFVVADNLVVGFVIFAIVTIVQFIVITKGSERIGEVVARFSLDGMPGKQMGIDADLRAESIDAAGARLRRREVEKESQLYGSYDGAMKFVKGDAIAGIVIVFVNLFGGIAVGMLQHGMGFQQALSVFTLLTIGDGLVAQIPALLICISAGFIVTRVGGDEGNLGSSIIKELFSSQKVLFIAGTLVLLLGLLPGFPLPVFFVLAAGLFALAAWRLRADDAESQRTGSGNATGQAIGHSGKPDAPGGQGQLTHDGKQVNETVPLLLLVPPAHHAKWQAAGLERQLRAELHLRAGMQLPPMLLRKHEAGAHRIMVMINEIPAASTEIVLDHVRVLADSDELAMLDGAIALPGNEGAPARCWMPASMQDQLQAMGMGTRSDEEELHQLVHDALMRNIGELFGIQETKYLLDETEKRFPELLKEVHRHIPVQRVAEVLQRLQREGVSIRNMKIILETLAQWGQREKDVILLVEHVRTGLARYISSQHARNDRIAAVLLAPDTEQLVRSGIRQSQGAAFLNLDPAQAEQLLDRLVIVMEPLLASRPEAVLLVAPDVRRFVKRFVENKLPGLAVLSFSEISDAISLDVVKSL</sequence>
<dbReference type="InterPro" id="IPR042193">
    <property type="entry name" value="FHIPEP_3"/>
</dbReference>
<evidence type="ECO:0000256" key="2">
    <source>
        <dbReference type="ARBA" id="ARBA00008835"/>
    </source>
</evidence>
<comment type="subcellular location">
    <subcellularLocation>
        <location evidence="1">Cell inner membrane</location>
        <topology evidence="1">Multi-pass membrane protein</topology>
    </subcellularLocation>
</comment>
<evidence type="ECO:0000256" key="5">
    <source>
        <dbReference type="ARBA" id="ARBA00022519"/>
    </source>
</evidence>
<keyword evidence="5" id="KW-0997">Cell inner membrane</keyword>
<feature type="compositionally biased region" description="Polar residues" evidence="9">
    <location>
        <begin position="333"/>
        <end position="342"/>
    </location>
</feature>
<keyword evidence="7 10" id="KW-1133">Transmembrane helix</keyword>
<dbReference type="NCBIfam" id="TIGR01399">
    <property type="entry name" value="hrcV"/>
    <property type="match status" value="1"/>
</dbReference>
<comment type="caution">
    <text evidence="11">The sequence shown here is derived from an EMBL/GenBank/DDBJ whole genome shotgun (WGS) entry which is preliminary data.</text>
</comment>
<feature type="transmembrane region" description="Helical" evidence="10">
    <location>
        <begin position="205"/>
        <end position="225"/>
    </location>
</feature>
<evidence type="ECO:0000313" key="12">
    <source>
        <dbReference type="Proteomes" id="UP000636938"/>
    </source>
</evidence>
<keyword evidence="3" id="KW-0813">Transport</keyword>
<dbReference type="AlphaFoldDB" id="A0A8X8G0Z0"/>
<dbReference type="Gene3D" id="3.40.30.60">
    <property type="entry name" value="FHIPEP family, domain 1"/>
    <property type="match status" value="1"/>
</dbReference>
<keyword evidence="8 10" id="KW-0472">Membrane</keyword>
<dbReference type="NCBIfam" id="NF011865">
    <property type="entry name" value="PRK15337.1"/>
    <property type="match status" value="1"/>
</dbReference>